<gene>
    <name evidence="3" type="ORF">KLDO_g323</name>
</gene>
<dbReference type="AlphaFoldDB" id="A0A0A8KZH2"/>
<proteinExistence type="predicted"/>
<feature type="compositionally biased region" description="Basic and acidic residues" evidence="1">
    <location>
        <begin position="231"/>
        <end position="240"/>
    </location>
</feature>
<comment type="caution">
    <text evidence="3">The sequence shown here is derived from an EMBL/GenBank/DDBJ whole genome shotgun (WGS) entry which is preliminary data.</text>
</comment>
<evidence type="ECO:0000259" key="2">
    <source>
        <dbReference type="Pfam" id="PF04194"/>
    </source>
</evidence>
<dbReference type="PANTHER" id="PTHR47524">
    <property type="entry name" value="20S RRNA ACCUMULATION PROTEIN 4"/>
    <property type="match status" value="1"/>
</dbReference>
<dbReference type="GO" id="GO:0030490">
    <property type="term" value="P:maturation of SSU-rRNA"/>
    <property type="evidence" value="ECO:0007669"/>
    <property type="project" value="TreeGrafter"/>
</dbReference>
<feature type="compositionally biased region" description="Polar residues" evidence="1">
    <location>
        <begin position="210"/>
        <end position="227"/>
    </location>
</feature>
<dbReference type="Proteomes" id="UP000031516">
    <property type="component" value="Unassembled WGS sequence"/>
</dbReference>
<feature type="region of interest" description="Disordered" evidence="1">
    <location>
        <begin position="164"/>
        <end position="186"/>
    </location>
</feature>
<dbReference type="InterPro" id="IPR007320">
    <property type="entry name" value="PDCD2_C"/>
</dbReference>
<dbReference type="GO" id="GO:0005737">
    <property type="term" value="C:cytoplasm"/>
    <property type="evidence" value="ECO:0007669"/>
    <property type="project" value="InterPro"/>
</dbReference>
<accession>A0A0A8KZH2</accession>
<keyword evidence="4" id="KW-1185">Reference proteome</keyword>
<evidence type="ECO:0000313" key="3">
    <source>
        <dbReference type="EMBL" id="CDO91993.1"/>
    </source>
</evidence>
<evidence type="ECO:0000313" key="4">
    <source>
        <dbReference type="Proteomes" id="UP000031516"/>
    </source>
</evidence>
<evidence type="ECO:0000256" key="1">
    <source>
        <dbReference type="SAM" id="MobiDB-lite"/>
    </source>
</evidence>
<reference evidence="3 4" key="1">
    <citation type="submission" date="2014-03" db="EMBL/GenBank/DDBJ databases">
        <title>The genome of Kluyveromyces dobzhanskii.</title>
        <authorList>
            <person name="Nystedt B."/>
            <person name="Astrom S."/>
        </authorList>
    </citation>
    <scope>NUCLEOTIDE SEQUENCE [LARGE SCALE GENOMIC DNA]</scope>
    <source>
        <strain evidence="3 4">CBS 2104</strain>
    </source>
</reference>
<organism evidence="3 4">
    <name type="scientific">Kluyveromyces dobzhanskii CBS 2104</name>
    <dbReference type="NCBI Taxonomy" id="1427455"/>
    <lineage>
        <taxon>Eukaryota</taxon>
        <taxon>Fungi</taxon>
        <taxon>Dikarya</taxon>
        <taxon>Ascomycota</taxon>
        <taxon>Saccharomycotina</taxon>
        <taxon>Saccharomycetes</taxon>
        <taxon>Saccharomycetales</taxon>
        <taxon>Saccharomycetaceae</taxon>
        <taxon>Kluyveromyces</taxon>
    </lineage>
</organism>
<protein>
    <submittedName>
        <fullName evidence="3">WGS project CCBQ000000000 data, contig 00107</fullName>
    </submittedName>
</protein>
<feature type="domain" description="Programmed cell death protein 2 C-terminal" evidence="2">
    <location>
        <begin position="309"/>
        <end position="418"/>
    </location>
</feature>
<feature type="compositionally biased region" description="Low complexity" evidence="1">
    <location>
        <begin position="168"/>
        <end position="179"/>
    </location>
</feature>
<name>A0A0A8KZH2_9SACH</name>
<sequence length="428" mass="48371">MSSTEDIHSAGEDEDFDYKSKKSNVFLGLVDTAIKEEDEVVVEDTFIGGEPCWLAPDSEPSEELLRCDSCNSSEFMKLLVQAYAPVDLDIIEPICQKKNIDLTIGSFINPDYTRVLYIFYCTTCKRKNGSVKCIRGVKKNSSVDTLGEKMEQLQTKEFQLNPFDVKNTSSGSTETESSSNPFAVSNDSAEAANPFAKAAANPFANTGSIETQSKIEPSSENQSVSQKTLRKLHEQKKDKKFDSSKAFPGYFLFVEEEAFRNTPEHLKLPKNLKIDKTALELPDDAFDSLEENQIKLDPRTEKISKFLDDDVFQKFQEVVAYNPGQVLRYDLGGQPLYYAKTPKAFEDSVARPAYNPSSTRVFEMQLMPKMILDLEEVPSLTDGMEWGTIMVFTDIENYIPKFDENKVGYVQEAVKVQWESIDCEEVKR</sequence>
<dbReference type="PANTHER" id="PTHR47524:SF1">
    <property type="entry name" value="20S RRNA ACCUMULATION PROTEIN 4"/>
    <property type="match status" value="1"/>
</dbReference>
<dbReference type="EMBL" id="CCBQ010000004">
    <property type="protein sequence ID" value="CDO91993.1"/>
    <property type="molecule type" value="Genomic_DNA"/>
</dbReference>
<dbReference type="Pfam" id="PF04194">
    <property type="entry name" value="PDCD2_C"/>
    <property type="match status" value="1"/>
</dbReference>
<feature type="region of interest" description="Disordered" evidence="1">
    <location>
        <begin position="210"/>
        <end position="240"/>
    </location>
</feature>
<dbReference type="OrthoDB" id="443682at2759"/>